<dbReference type="Pfam" id="PF00903">
    <property type="entry name" value="Glyoxalase"/>
    <property type="match status" value="1"/>
</dbReference>
<dbReference type="AlphaFoldDB" id="A0A6M7WK91"/>
<reference evidence="2 3" key="1">
    <citation type="submission" date="2018-10" db="EMBL/GenBank/DDBJ databases">
        <authorList>
            <person name="Perry B.J."/>
            <person name="Sullivan J.T."/>
            <person name="Murphy R.J.T."/>
            <person name="Ramsay J.P."/>
            <person name="Ronson C.W."/>
        </authorList>
    </citation>
    <scope>NUCLEOTIDE SEQUENCE [LARGE SCALE GENOMIC DNA]</scope>
    <source>
        <strain evidence="2 3">R88b</strain>
    </source>
</reference>
<dbReference type="EMBL" id="CP033367">
    <property type="protein sequence ID" value="QKD00364.1"/>
    <property type="molecule type" value="Genomic_DNA"/>
</dbReference>
<evidence type="ECO:0000313" key="2">
    <source>
        <dbReference type="EMBL" id="QKD00364.1"/>
    </source>
</evidence>
<evidence type="ECO:0000313" key="3">
    <source>
        <dbReference type="Proteomes" id="UP000503017"/>
    </source>
</evidence>
<dbReference type="InterPro" id="IPR029068">
    <property type="entry name" value="Glyas_Bleomycin-R_OHBP_Dase"/>
</dbReference>
<dbReference type="CDD" id="cd06587">
    <property type="entry name" value="VOC"/>
    <property type="match status" value="1"/>
</dbReference>
<dbReference type="Proteomes" id="UP000503017">
    <property type="component" value="Chromosome"/>
</dbReference>
<evidence type="ECO:0000259" key="1">
    <source>
        <dbReference type="PROSITE" id="PS51819"/>
    </source>
</evidence>
<sequence length="124" mass="13150">MKLNHLNIITSEVAALAGFFTSHFGFELVAMRGKDAFAILRGSDGFALNLMTPGKREPATYPDGFHIGFFVGKPDLVHAKQAELAEAGFAPGEVQELTRGGFKSTTFYCTAPGGLLVEVGASPT</sequence>
<proteinExistence type="predicted"/>
<dbReference type="SUPFAM" id="SSF54593">
    <property type="entry name" value="Glyoxalase/Bleomycin resistance protein/Dihydroxybiphenyl dioxygenase"/>
    <property type="match status" value="1"/>
</dbReference>
<dbReference type="InterPro" id="IPR004360">
    <property type="entry name" value="Glyas_Fos-R_dOase_dom"/>
</dbReference>
<feature type="domain" description="VOC" evidence="1">
    <location>
        <begin position="2"/>
        <end position="122"/>
    </location>
</feature>
<organism evidence="2 3">
    <name type="scientific">Mesorhizobium loti R88b</name>
    <dbReference type="NCBI Taxonomy" id="935548"/>
    <lineage>
        <taxon>Bacteria</taxon>
        <taxon>Pseudomonadati</taxon>
        <taxon>Pseudomonadota</taxon>
        <taxon>Alphaproteobacteria</taxon>
        <taxon>Hyphomicrobiales</taxon>
        <taxon>Phyllobacteriaceae</taxon>
        <taxon>Mesorhizobium</taxon>
    </lineage>
</organism>
<protein>
    <submittedName>
        <fullName evidence="2">VOC family protein</fullName>
    </submittedName>
</protein>
<gene>
    <name evidence="2" type="ORF">EB235_01840</name>
</gene>
<dbReference type="RefSeq" id="WP_027032651.1">
    <property type="nucleotide sequence ID" value="NZ_CP033367.1"/>
</dbReference>
<name>A0A6M7WK91_RHILI</name>
<accession>A0A6M7WK91</accession>
<dbReference type="PROSITE" id="PS51819">
    <property type="entry name" value="VOC"/>
    <property type="match status" value="1"/>
</dbReference>
<dbReference type="Gene3D" id="3.10.180.10">
    <property type="entry name" value="2,3-Dihydroxybiphenyl 1,2-Dioxygenase, domain 1"/>
    <property type="match status" value="1"/>
</dbReference>
<dbReference type="InterPro" id="IPR037523">
    <property type="entry name" value="VOC_core"/>
</dbReference>